<accession>A0ABX9AS81</accession>
<dbReference type="EMBL" id="CP081864">
    <property type="protein sequence ID" value="QZN98087.1"/>
    <property type="molecule type" value="Genomic_DNA"/>
</dbReference>
<dbReference type="Proteomes" id="UP000825886">
    <property type="component" value="Chromosome"/>
</dbReference>
<evidence type="ECO:0000256" key="3">
    <source>
        <dbReference type="ARBA" id="ARBA00022448"/>
    </source>
</evidence>
<keyword evidence="7 10" id="KW-0653">Protein transport</keyword>
<gene>
    <name evidence="12" type="ORF">K6K13_14365</name>
</gene>
<evidence type="ECO:0000256" key="8">
    <source>
        <dbReference type="ARBA" id="ARBA00022989"/>
    </source>
</evidence>
<evidence type="ECO:0000256" key="2">
    <source>
        <dbReference type="ARBA" id="ARBA00010637"/>
    </source>
</evidence>
<evidence type="ECO:0000256" key="11">
    <source>
        <dbReference type="SAM" id="Phobius"/>
    </source>
</evidence>
<dbReference type="Pfam" id="PF04612">
    <property type="entry name" value="T2SSM"/>
    <property type="match status" value="1"/>
</dbReference>
<dbReference type="Gene3D" id="3.30.1360.100">
    <property type="entry name" value="General secretion pathway protein M, EpsM"/>
    <property type="match status" value="1"/>
</dbReference>
<keyword evidence="4 10" id="KW-1003">Cell membrane</keyword>
<dbReference type="InterPro" id="IPR023229">
    <property type="entry name" value="T2SS_M_periplasmic_sf"/>
</dbReference>
<keyword evidence="5 10" id="KW-0997">Cell inner membrane</keyword>
<sequence length="165" mass="18763">MTQWHHYWLSITPRERRLLMLAGSALVLAACYFLLWQPWQQRSEQWQRTLVREQQTVSWLRQQAPRIAQAAAPSTSPAAESRHVSLPVLISQSSSRYGLKATRLQPQGNQVAVTLERIDFTLLMQWLGEMEQSGVNVLQLDVNAVDGAPGRVDISKLVMERANES</sequence>
<feature type="transmembrane region" description="Helical" evidence="11">
    <location>
        <begin position="18"/>
        <end position="39"/>
    </location>
</feature>
<dbReference type="InterPro" id="IPR007690">
    <property type="entry name" value="T2SS_GspM"/>
</dbReference>
<keyword evidence="9 10" id="KW-0472">Membrane</keyword>
<evidence type="ECO:0000256" key="7">
    <source>
        <dbReference type="ARBA" id="ARBA00022927"/>
    </source>
</evidence>
<protein>
    <recommendedName>
        <fullName evidence="10">Type II secretion system protein M</fullName>
        <shortName evidence="10">T2SS protein M</shortName>
    </recommendedName>
    <alternativeName>
        <fullName evidence="10">General secretion pathway protein M</fullName>
    </alternativeName>
</protein>
<evidence type="ECO:0000256" key="4">
    <source>
        <dbReference type="ARBA" id="ARBA00022475"/>
    </source>
</evidence>
<dbReference type="PIRSF" id="PIRSF006291">
    <property type="entry name" value="GspM"/>
    <property type="match status" value="1"/>
</dbReference>
<name>A0ABX9AS81_9ENTR</name>
<keyword evidence="3 10" id="KW-0813">Transport</keyword>
<organism evidence="12 13">
    <name type="scientific">Symbiopectobacterium purcellii</name>
    <dbReference type="NCBI Taxonomy" id="2871826"/>
    <lineage>
        <taxon>Bacteria</taxon>
        <taxon>Pseudomonadati</taxon>
        <taxon>Pseudomonadota</taxon>
        <taxon>Gammaproteobacteria</taxon>
        <taxon>Enterobacterales</taxon>
        <taxon>Enterobacteriaceae</taxon>
    </lineage>
</organism>
<comment type="subcellular location">
    <subcellularLocation>
        <location evidence="1">Cell inner membrane</location>
        <topology evidence="1">Single-pass membrane protein</topology>
    </subcellularLocation>
</comment>
<evidence type="ECO:0000256" key="6">
    <source>
        <dbReference type="ARBA" id="ARBA00022692"/>
    </source>
</evidence>
<keyword evidence="8 11" id="KW-1133">Transmembrane helix</keyword>
<evidence type="ECO:0000313" key="13">
    <source>
        <dbReference type="Proteomes" id="UP000825886"/>
    </source>
</evidence>
<keyword evidence="6 11" id="KW-0812">Transmembrane</keyword>
<proteinExistence type="inferred from homology"/>
<evidence type="ECO:0000313" key="12">
    <source>
        <dbReference type="EMBL" id="QZN98087.1"/>
    </source>
</evidence>
<evidence type="ECO:0000256" key="5">
    <source>
        <dbReference type="ARBA" id="ARBA00022519"/>
    </source>
</evidence>
<reference evidence="12 13" key="1">
    <citation type="submission" date="2021-08" db="EMBL/GenBank/DDBJ databases">
        <title>Culture and genomic analysis of Symbiopectobacterium purcellii sp. nov. gen. nov., isolated from the leafhopper Empoasca decipiens.</title>
        <authorList>
            <person name="Nadal-Jimenez P."/>
            <person name="Siozios S."/>
            <person name="Halliday N."/>
            <person name="Camara M."/>
            <person name="Hurst G.D.D."/>
        </authorList>
    </citation>
    <scope>NUCLEOTIDE SEQUENCE [LARGE SCALE GENOMIC DNA]</scope>
    <source>
        <strain evidence="12 13">SyEd1</strain>
    </source>
</reference>
<keyword evidence="13" id="KW-1185">Reference proteome</keyword>
<evidence type="ECO:0000256" key="9">
    <source>
        <dbReference type="ARBA" id="ARBA00023136"/>
    </source>
</evidence>
<comment type="similarity">
    <text evidence="2 10">Belongs to the GSP M family.</text>
</comment>
<evidence type="ECO:0000256" key="1">
    <source>
        <dbReference type="ARBA" id="ARBA00004377"/>
    </source>
</evidence>
<evidence type="ECO:0000256" key="10">
    <source>
        <dbReference type="PIRNR" id="PIRNR006291"/>
    </source>
</evidence>
<dbReference type="SUPFAM" id="SSF103054">
    <property type="entry name" value="General secretion pathway protein M, EpsM"/>
    <property type="match status" value="1"/>
</dbReference>
<comment type="function">
    <text evidence="10">Inner membrane component of the type II secretion system required for the energy-dependent secretion of extracellular factors such as proteases and toxins from the periplasm.</text>
</comment>